<comment type="caution">
    <text evidence="2">The sequence shown here is derived from an EMBL/GenBank/DDBJ whole genome shotgun (WGS) entry which is preliminary data.</text>
</comment>
<accession>A0A445HA30</accession>
<dbReference type="Proteomes" id="UP000289340">
    <property type="component" value="Chromosome 13"/>
</dbReference>
<feature type="region of interest" description="Disordered" evidence="1">
    <location>
        <begin position="479"/>
        <end position="525"/>
    </location>
</feature>
<feature type="compositionally biased region" description="Acidic residues" evidence="1">
    <location>
        <begin position="147"/>
        <end position="157"/>
    </location>
</feature>
<evidence type="ECO:0000313" key="2">
    <source>
        <dbReference type="EMBL" id="RZB70468.1"/>
    </source>
</evidence>
<organism evidence="2 3">
    <name type="scientific">Glycine soja</name>
    <name type="common">Wild soybean</name>
    <dbReference type="NCBI Taxonomy" id="3848"/>
    <lineage>
        <taxon>Eukaryota</taxon>
        <taxon>Viridiplantae</taxon>
        <taxon>Streptophyta</taxon>
        <taxon>Embryophyta</taxon>
        <taxon>Tracheophyta</taxon>
        <taxon>Spermatophyta</taxon>
        <taxon>Magnoliopsida</taxon>
        <taxon>eudicotyledons</taxon>
        <taxon>Gunneridae</taxon>
        <taxon>Pentapetalae</taxon>
        <taxon>rosids</taxon>
        <taxon>fabids</taxon>
        <taxon>Fabales</taxon>
        <taxon>Fabaceae</taxon>
        <taxon>Papilionoideae</taxon>
        <taxon>50 kb inversion clade</taxon>
        <taxon>NPAAA clade</taxon>
        <taxon>indigoferoid/millettioid clade</taxon>
        <taxon>Phaseoleae</taxon>
        <taxon>Glycine</taxon>
        <taxon>Glycine subgen. Soja</taxon>
    </lineage>
</organism>
<keyword evidence="3" id="KW-1185">Reference proteome</keyword>
<sequence length="525" mass="56112">MGKSKGQKTTPNQPALVGGAVAAGNASIPSIAVVTGSEGESQGVRVSCSNTKTNTAHQVFGKMSKPSCAAVVGSGKEPISSTTVVVGVAGEGQGAHASSSTTAHQVFDNRPKSNSEVAKVNAAQVFDILSDCRTKAVLSPKDSYTLGEDDTSSDEESSSSSDSELVPPTANTEAAKPWVNLFKDNRKPSKGFGLQFSPPSAEEVLLDDSDLQPLEEAWGHSLIGYVDGRFPGKKALMECCQKWGVNFSYSTHESGWLVMPPFFDFGNEELSKIPVWVKLRNLPLELWNPQALGKILSKVGLPIRTDQLTASKGSISFARALVEVDASMDLIEEVRFRLPNGKVFTQKVEFENRPTFCKHCKMIGHRLANCKAVPGAKADPALVSTPVVQSQVVGPTDLDVTKILNSSGTQKVVQPNQPAASIHISSGTQKDDQPNQLAAPHVQQSQGAIFVPIHKHSSVLKGAGGARYEPDEEGFIQVKTKTQKKIKKVPSQKPARVDEMQLDAKTGRLQKSGSRKGEASSHPQL</sequence>
<reference evidence="2 3" key="1">
    <citation type="submission" date="2018-09" db="EMBL/GenBank/DDBJ databases">
        <title>A high-quality reference genome of wild soybean provides a powerful tool to mine soybean genomes.</title>
        <authorList>
            <person name="Xie M."/>
            <person name="Chung C.Y.L."/>
            <person name="Li M.-W."/>
            <person name="Wong F.-L."/>
            <person name="Chan T.-F."/>
            <person name="Lam H.-M."/>
        </authorList>
    </citation>
    <scope>NUCLEOTIDE SEQUENCE [LARGE SCALE GENOMIC DNA]</scope>
    <source>
        <strain evidence="3">cv. W05</strain>
        <tissue evidence="2">Hypocotyl of etiolated seedlings</tissue>
    </source>
</reference>
<name>A0A445HA30_GLYSO</name>
<dbReference type="EMBL" id="QZWG01000013">
    <property type="protein sequence ID" value="RZB70468.1"/>
    <property type="molecule type" value="Genomic_DNA"/>
</dbReference>
<gene>
    <name evidence="2" type="ORF">D0Y65_035444</name>
</gene>
<protein>
    <submittedName>
        <fullName evidence="2">Uncharacterized protein</fullName>
    </submittedName>
</protein>
<dbReference type="PANTHER" id="PTHR33233">
    <property type="entry name" value="ENDONUCLEASE/EXONUCLEASE/PHOSPHATASE"/>
    <property type="match status" value="1"/>
</dbReference>
<dbReference type="AlphaFoldDB" id="A0A445HA30"/>
<dbReference type="PANTHER" id="PTHR33233:SF17">
    <property type="entry name" value="DUF4283 DOMAIN-CONTAINING PROTEIN"/>
    <property type="match status" value="1"/>
</dbReference>
<feature type="region of interest" description="Disordered" evidence="1">
    <location>
        <begin position="142"/>
        <end position="170"/>
    </location>
</feature>
<evidence type="ECO:0000313" key="3">
    <source>
        <dbReference type="Proteomes" id="UP000289340"/>
    </source>
</evidence>
<feature type="compositionally biased region" description="Basic residues" evidence="1">
    <location>
        <begin position="481"/>
        <end position="490"/>
    </location>
</feature>
<evidence type="ECO:0000256" key="1">
    <source>
        <dbReference type="SAM" id="MobiDB-lite"/>
    </source>
</evidence>
<proteinExistence type="predicted"/>